<reference evidence="1 2" key="1">
    <citation type="journal article" date="2020" name="Microorganisms">
        <title>Reliable Identification of Environmental Pseudomonas Isolates Using the rpoD Gene.</title>
        <authorList>
            <consortium name="The Broad Institute Genome Sequencing Platform"/>
            <person name="Girard L."/>
            <person name="Lood C."/>
            <person name="Rokni-Zadeh H."/>
            <person name="van Noort V."/>
            <person name="Lavigne R."/>
            <person name="De Mot R."/>
        </authorList>
    </citation>
    <scope>NUCLEOTIDE SEQUENCE [LARGE SCALE GENOMIC DNA]</scope>
    <source>
        <strain evidence="1 2">ZA 5.3</strain>
    </source>
</reference>
<evidence type="ECO:0000313" key="2">
    <source>
        <dbReference type="Proteomes" id="UP000646386"/>
    </source>
</evidence>
<evidence type="ECO:0000313" key="1">
    <source>
        <dbReference type="EMBL" id="QXI04891.1"/>
    </source>
</evidence>
<dbReference type="RefSeq" id="WP_177035187.1">
    <property type="nucleotide sequence ID" value="NZ_CP077089.1"/>
</dbReference>
<sequence>MDELNSLMSAAPFDPDYGSGVELIAPVQKMLSAKYHEQNTLISDLTDVYGNSLQNTVIQYLSFRFYIREKGLNLYEVIAESPPQSMKGFTTTLRRVLPKSFAFEGAKLDVYDWFKKLDKLERITTLKPVKTQTALVNLDGDSAFKVAVESRSDAVAKTEKLVGDQKLVLDKVKVSLYYEASERTLEVTRTYGAALTGFSDPYEAIEFLAYVI</sequence>
<protein>
    <submittedName>
        <fullName evidence="1">Uncharacterized protein</fullName>
    </submittedName>
</protein>
<reference evidence="1 2" key="2">
    <citation type="journal article" date="2021" name="Microorganisms">
        <title>The Ever-Expanding Pseudomonas Genus: Description of 43 New Species and Partition of the Pseudomonas putida Group.</title>
        <authorList>
            <person name="Girard L."/>
            <person name="Lood C."/>
            <person name="Hofte M."/>
            <person name="Vandamme P."/>
            <person name="Rokni-Zadeh H."/>
            <person name="van Noort V."/>
            <person name="Lavigne R."/>
            <person name="De Mot R."/>
        </authorList>
    </citation>
    <scope>NUCLEOTIDE SEQUENCE [LARGE SCALE GENOMIC DNA]</scope>
    <source>
        <strain evidence="1 2">ZA 5.3</strain>
    </source>
</reference>
<organism evidence="1 2">
    <name type="scientific">Pseudomonas tensinigenes</name>
    <dbReference type="NCBI Taxonomy" id="2745511"/>
    <lineage>
        <taxon>Bacteria</taxon>
        <taxon>Pseudomonadati</taxon>
        <taxon>Pseudomonadota</taxon>
        <taxon>Gammaproteobacteria</taxon>
        <taxon>Pseudomonadales</taxon>
        <taxon>Pseudomonadaceae</taxon>
        <taxon>Pseudomonas</taxon>
    </lineage>
</organism>
<proteinExistence type="predicted"/>
<gene>
    <name evidence="1" type="ORF">HU718_023065</name>
</gene>
<accession>A0ABX8PVB1</accession>
<dbReference type="EMBL" id="CP077089">
    <property type="protein sequence ID" value="QXI04891.1"/>
    <property type="molecule type" value="Genomic_DNA"/>
</dbReference>
<dbReference type="Proteomes" id="UP000646386">
    <property type="component" value="Chromosome"/>
</dbReference>
<name>A0ABX8PVB1_9PSED</name>
<keyword evidence="2" id="KW-1185">Reference proteome</keyword>